<proteinExistence type="predicted"/>
<evidence type="ECO:0000313" key="1">
    <source>
        <dbReference type="EMBL" id="MFM0108960.1"/>
    </source>
</evidence>
<gene>
    <name evidence="1" type="ORF">PQR01_37635</name>
</gene>
<dbReference type="Proteomes" id="UP001629235">
    <property type="component" value="Unassembled WGS sequence"/>
</dbReference>
<keyword evidence="2" id="KW-1185">Reference proteome</keyword>
<sequence length="126" mass="13522">MNVLVVDDNEIVADSLAFLLECYGHRAVVAYDGETALTLLRTGAFELTFLDEHLPGIKGSAVALSLKESPVHPGPFVVSMTGDADSQEGVVRLFDVCLQKPFSSEALMQVIENARRGSDARCLLAA</sequence>
<name>A0ACC7NQD1_9BURK</name>
<dbReference type="EMBL" id="JAQQDW010000153">
    <property type="protein sequence ID" value="MFM0108960.1"/>
    <property type="molecule type" value="Genomic_DNA"/>
</dbReference>
<reference evidence="1 2" key="1">
    <citation type="journal article" date="2024" name="Chem. Sci.">
        <title>Discovery of megapolipeptins by genome mining of a Burkholderiales bacteria collection.</title>
        <authorList>
            <person name="Paulo B.S."/>
            <person name="Recchia M.J.J."/>
            <person name="Lee S."/>
            <person name="Fergusson C.H."/>
            <person name="Romanowski S.B."/>
            <person name="Hernandez A."/>
            <person name="Krull N."/>
            <person name="Liu D.Y."/>
            <person name="Cavanagh H."/>
            <person name="Bos A."/>
            <person name="Gray C.A."/>
            <person name="Murphy B.T."/>
            <person name="Linington R.G."/>
            <person name="Eustaquio A.S."/>
        </authorList>
    </citation>
    <scope>NUCLEOTIDE SEQUENCE [LARGE SCALE GENOMIC DNA]</scope>
    <source>
        <strain evidence="1 2">RL18-126-BIB-B</strain>
    </source>
</reference>
<comment type="caution">
    <text evidence="1">The sequence shown here is derived from an EMBL/GenBank/DDBJ whole genome shotgun (WGS) entry which is preliminary data.</text>
</comment>
<evidence type="ECO:0000313" key="2">
    <source>
        <dbReference type="Proteomes" id="UP001629235"/>
    </source>
</evidence>
<organism evidence="1 2">
    <name type="scientific">Paraburkholderia rhynchosiae</name>
    <dbReference type="NCBI Taxonomy" id="487049"/>
    <lineage>
        <taxon>Bacteria</taxon>
        <taxon>Pseudomonadati</taxon>
        <taxon>Pseudomonadota</taxon>
        <taxon>Betaproteobacteria</taxon>
        <taxon>Burkholderiales</taxon>
        <taxon>Burkholderiaceae</taxon>
        <taxon>Paraburkholderia</taxon>
    </lineage>
</organism>
<protein>
    <submittedName>
        <fullName evidence="1">Response regulator</fullName>
    </submittedName>
</protein>
<accession>A0ACC7NQD1</accession>